<organism evidence="1 2">
    <name type="scientific">Hibiscus syriacus</name>
    <name type="common">Rose of Sharon</name>
    <dbReference type="NCBI Taxonomy" id="106335"/>
    <lineage>
        <taxon>Eukaryota</taxon>
        <taxon>Viridiplantae</taxon>
        <taxon>Streptophyta</taxon>
        <taxon>Embryophyta</taxon>
        <taxon>Tracheophyta</taxon>
        <taxon>Spermatophyta</taxon>
        <taxon>Magnoliopsida</taxon>
        <taxon>eudicotyledons</taxon>
        <taxon>Gunneridae</taxon>
        <taxon>Pentapetalae</taxon>
        <taxon>rosids</taxon>
        <taxon>malvids</taxon>
        <taxon>Malvales</taxon>
        <taxon>Malvaceae</taxon>
        <taxon>Malvoideae</taxon>
        <taxon>Hibiscus</taxon>
    </lineage>
</organism>
<comment type="caution">
    <text evidence="1">The sequence shown here is derived from an EMBL/GenBank/DDBJ whole genome shotgun (WGS) entry which is preliminary data.</text>
</comment>
<protein>
    <submittedName>
        <fullName evidence="1">Uncharacterized protein</fullName>
    </submittedName>
</protein>
<dbReference type="EMBL" id="VEPZ02001131">
    <property type="protein sequence ID" value="KAE8692771.1"/>
    <property type="molecule type" value="Genomic_DNA"/>
</dbReference>
<dbReference type="Proteomes" id="UP000436088">
    <property type="component" value="Unassembled WGS sequence"/>
</dbReference>
<reference evidence="1" key="1">
    <citation type="submission" date="2019-09" db="EMBL/GenBank/DDBJ databases">
        <title>Draft genome information of white flower Hibiscus syriacus.</title>
        <authorList>
            <person name="Kim Y.-M."/>
        </authorList>
    </citation>
    <scope>NUCLEOTIDE SEQUENCE [LARGE SCALE GENOMIC DNA]</scope>
    <source>
        <strain evidence="1">YM2019G1</strain>
    </source>
</reference>
<gene>
    <name evidence="1" type="ORF">F3Y22_tig00110831pilonHSYRG00739</name>
</gene>
<dbReference type="AlphaFoldDB" id="A0A6A2ZLA3"/>
<evidence type="ECO:0000313" key="1">
    <source>
        <dbReference type="EMBL" id="KAE8692771.1"/>
    </source>
</evidence>
<proteinExistence type="predicted"/>
<name>A0A6A2ZLA3_HIBSY</name>
<sequence>MVTSSSLEGLSAGKSDRQTMAILAAISISSSSTSSPKYFYPKLHATPLPAANAGATVLDSLRWPLPGKRDRWDMYRSIEPQYHPEAIDIALIGIPVGIEIIHLVLEQAIWFNSTSASQIRNRINNH</sequence>
<keyword evidence="2" id="KW-1185">Reference proteome</keyword>
<evidence type="ECO:0000313" key="2">
    <source>
        <dbReference type="Proteomes" id="UP000436088"/>
    </source>
</evidence>
<accession>A0A6A2ZLA3</accession>